<reference evidence="2" key="2">
    <citation type="journal article" date="2023" name="Plants (Basel)">
        <title>Annotation of the Turnera subulata (Passifloraceae) Draft Genome Reveals the S-Locus Evolved after the Divergence of Turneroideae from Passifloroideae in a Stepwise Manner.</title>
        <authorList>
            <person name="Henning P.M."/>
            <person name="Roalson E.H."/>
            <person name="Mir W."/>
            <person name="McCubbin A.G."/>
            <person name="Shore J.S."/>
        </authorList>
    </citation>
    <scope>NUCLEOTIDE SEQUENCE</scope>
    <source>
        <strain evidence="2">F60SS</strain>
    </source>
</reference>
<comment type="caution">
    <text evidence="2">The sequence shown here is derived from an EMBL/GenBank/DDBJ whole genome shotgun (WGS) entry which is preliminary data.</text>
</comment>
<accession>A0A9Q0FQM1</accession>
<gene>
    <name evidence="2" type="ORF">Tsubulata_037581</name>
</gene>
<evidence type="ECO:0000256" key="1">
    <source>
        <dbReference type="SAM" id="MobiDB-lite"/>
    </source>
</evidence>
<feature type="compositionally biased region" description="Low complexity" evidence="1">
    <location>
        <begin position="120"/>
        <end position="147"/>
    </location>
</feature>
<evidence type="ECO:0000313" key="3">
    <source>
        <dbReference type="Proteomes" id="UP001141552"/>
    </source>
</evidence>
<name>A0A9Q0FQM1_9ROSI</name>
<feature type="region of interest" description="Disordered" evidence="1">
    <location>
        <begin position="119"/>
        <end position="152"/>
    </location>
</feature>
<dbReference type="AlphaFoldDB" id="A0A9Q0FQM1"/>
<sequence length="216" mass="22459">MDLISLVGNLGASNVKLSGFDLGRARVGAWKSSKLLQCPSVAVSYKPNKAFSVACASSSETVSLKETKSSALKSQVIPSSSEVESLVSEICDTTSIAQFELKLGGFELHLTRDLSETSKSASPLAVSSPTSVPTPAPVNTTTTPSATDTNGSVSSTALSIYKPQSSPEGIQSFLDRAADIGLVMLQSPGVGTFRRGRVKKGKSLPPVCIQVPIPQS</sequence>
<reference evidence="2" key="1">
    <citation type="submission" date="2022-02" db="EMBL/GenBank/DDBJ databases">
        <authorList>
            <person name="Henning P.M."/>
            <person name="McCubbin A.G."/>
            <person name="Shore J.S."/>
        </authorList>
    </citation>
    <scope>NUCLEOTIDE SEQUENCE</scope>
    <source>
        <strain evidence="2">F60SS</strain>
        <tissue evidence="2">Leaves</tissue>
    </source>
</reference>
<dbReference type="PANTHER" id="PTHR47597">
    <property type="entry name" value="IS A MEMBER OF THE PF|00364 BIOTIN-REQUIRING ENZYMES FAMILY-RELATED"/>
    <property type="match status" value="1"/>
</dbReference>
<dbReference type="EMBL" id="JAKUCV010004625">
    <property type="protein sequence ID" value="KAJ4834772.1"/>
    <property type="molecule type" value="Genomic_DNA"/>
</dbReference>
<dbReference type="InterPro" id="IPR053217">
    <property type="entry name" value="ACC_Biotin_Carrier"/>
</dbReference>
<dbReference type="Proteomes" id="UP001141552">
    <property type="component" value="Unassembled WGS sequence"/>
</dbReference>
<evidence type="ECO:0000313" key="2">
    <source>
        <dbReference type="EMBL" id="KAJ4834772.1"/>
    </source>
</evidence>
<proteinExistence type="predicted"/>
<keyword evidence="3" id="KW-1185">Reference proteome</keyword>
<organism evidence="2 3">
    <name type="scientific">Turnera subulata</name>
    <dbReference type="NCBI Taxonomy" id="218843"/>
    <lineage>
        <taxon>Eukaryota</taxon>
        <taxon>Viridiplantae</taxon>
        <taxon>Streptophyta</taxon>
        <taxon>Embryophyta</taxon>
        <taxon>Tracheophyta</taxon>
        <taxon>Spermatophyta</taxon>
        <taxon>Magnoliopsida</taxon>
        <taxon>eudicotyledons</taxon>
        <taxon>Gunneridae</taxon>
        <taxon>Pentapetalae</taxon>
        <taxon>rosids</taxon>
        <taxon>fabids</taxon>
        <taxon>Malpighiales</taxon>
        <taxon>Passifloraceae</taxon>
        <taxon>Turnera</taxon>
    </lineage>
</organism>
<dbReference type="PANTHER" id="PTHR47597:SF1">
    <property type="entry name" value="IS A MEMBER OF THE PF|00364 BIOTIN-REQUIRING ENZYMES FAMILY-RELATED"/>
    <property type="match status" value="1"/>
</dbReference>
<dbReference type="OrthoDB" id="529457at2759"/>
<protein>
    <submittedName>
        <fullName evidence="2">Uncharacterized protein</fullName>
    </submittedName>
</protein>